<dbReference type="Proteomes" id="UP000708208">
    <property type="component" value="Unassembled WGS sequence"/>
</dbReference>
<name>A0A8J2K7J5_9HEXA</name>
<proteinExistence type="predicted"/>
<evidence type="ECO:0000313" key="1">
    <source>
        <dbReference type="EMBL" id="CAG7730567.1"/>
    </source>
</evidence>
<accession>A0A8J2K7J5</accession>
<gene>
    <name evidence="1" type="ORF">AFUS01_LOCUS19199</name>
</gene>
<dbReference type="EMBL" id="CAJVCH010196617">
    <property type="protein sequence ID" value="CAG7730567.1"/>
    <property type="molecule type" value="Genomic_DNA"/>
</dbReference>
<protein>
    <submittedName>
        <fullName evidence="1">Uncharacterized protein</fullName>
    </submittedName>
</protein>
<sequence length="96" mass="10920">MLEEYCLRRVYFYRGIICEEYIVPEEAKFDYMSEEASVPGARTRAKEPKTQTARHLGSQQHIVNILGIFTTIQSTLTSIRRSPIFADVISGASPVH</sequence>
<dbReference type="AlphaFoldDB" id="A0A8J2K7J5"/>
<evidence type="ECO:0000313" key="2">
    <source>
        <dbReference type="Proteomes" id="UP000708208"/>
    </source>
</evidence>
<keyword evidence="2" id="KW-1185">Reference proteome</keyword>
<reference evidence="1" key="1">
    <citation type="submission" date="2021-06" db="EMBL/GenBank/DDBJ databases">
        <authorList>
            <person name="Hodson N. C."/>
            <person name="Mongue J. A."/>
            <person name="Jaron S. K."/>
        </authorList>
    </citation>
    <scope>NUCLEOTIDE SEQUENCE</scope>
</reference>
<comment type="caution">
    <text evidence="1">The sequence shown here is derived from an EMBL/GenBank/DDBJ whole genome shotgun (WGS) entry which is preliminary data.</text>
</comment>
<organism evidence="1 2">
    <name type="scientific">Allacma fusca</name>
    <dbReference type="NCBI Taxonomy" id="39272"/>
    <lineage>
        <taxon>Eukaryota</taxon>
        <taxon>Metazoa</taxon>
        <taxon>Ecdysozoa</taxon>
        <taxon>Arthropoda</taxon>
        <taxon>Hexapoda</taxon>
        <taxon>Collembola</taxon>
        <taxon>Symphypleona</taxon>
        <taxon>Sminthuridae</taxon>
        <taxon>Allacma</taxon>
    </lineage>
</organism>